<comment type="similarity">
    <text evidence="2">Belongs to the disproportionating enzyme family.</text>
</comment>
<dbReference type="NCBIfam" id="NF011080">
    <property type="entry name" value="PRK14508.1-3"/>
    <property type="match status" value="1"/>
</dbReference>
<keyword evidence="5" id="KW-0808">Transferase</keyword>
<dbReference type="EC" id="2.4.1.25" evidence="3"/>
<dbReference type="InterPro" id="IPR017853">
    <property type="entry name" value="GH"/>
</dbReference>
<protein>
    <recommendedName>
        <fullName evidence="3">4-alpha-glucanotransferase</fullName>
        <ecNumber evidence="3">2.4.1.25</ecNumber>
    </recommendedName>
    <alternativeName>
        <fullName evidence="7">Amylomaltase</fullName>
    </alternativeName>
    <alternativeName>
        <fullName evidence="8">Disproportionating enzyme</fullName>
    </alternativeName>
</protein>
<feature type="compositionally biased region" description="Basic and acidic residues" evidence="9">
    <location>
        <begin position="518"/>
        <end position="529"/>
    </location>
</feature>
<sequence>MVKLERTSGILVHISSLPGPNGIGDIGEEAYKFVDFLHECNQQTWQILPLTASEKPSPYSGTSAFAGNPLLISLEKLVDDGLLIQSDIESSRPKFGEYIEFRKVFQWKYTVLDHAYHNYKNSSNQTFQTELETFVKKEDYWLDDYTLYMAIKAEQNNKSWSKWPKELKYREKQVLENKRQEHADVIRKHTFLQYIFFRQWNQLKQYANENGVTILGDMPVYVDYDSADVWANQSLFQLDEKTSLPKAVSGAPPDSFSETGQLWNNPLYDWTGNLRKTNFDWWIKRLKKCLETVDVVRIDHFRGLEAYWAIPIGADGKPLPPTKGEWVKACGDEFLTAATKALGENLPIIAEDLGHLTQEVFDLRDKFGLVGMRVLHFAFTHWPDNMYLPHNYIPNCIAYTGTHDNNTTIAWFRHNASAKEKKTLIDYLQKEGDLERQINWDLIRLVLASVANTAVLLFQDVLDLEEGCQMNDPAFTPDYEDNWRWRFHWKQIKQETKYKLKSLTYIYGRYLPKEALDRPDTEAGVDEKTNSVQQPKSY</sequence>
<keyword evidence="6" id="KW-0119">Carbohydrate metabolism</keyword>
<organism evidence="10 11">
    <name type="scientific">Adineta ricciae</name>
    <name type="common">Rotifer</name>
    <dbReference type="NCBI Taxonomy" id="249248"/>
    <lineage>
        <taxon>Eukaryota</taxon>
        <taxon>Metazoa</taxon>
        <taxon>Spiralia</taxon>
        <taxon>Gnathifera</taxon>
        <taxon>Rotifera</taxon>
        <taxon>Eurotatoria</taxon>
        <taxon>Bdelloidea</taxon>
        <taxon>Adinetida</taxon>
        <taxon>Adinetidae</taxon>
        <taxon>Adineta</taxon>
    </lineage>
</organism>
<keyword evidence="4" id="KW-0328">Glycosyltransferase</keyword>
<dbReference type="EMBL" id="CAJNOR010000363">
    <property type="protein sequence ID" value="CAF0891741.1"/>
    <property type="molecule type" value="Genomic_DNA"/>
</dbReference>
<keyword evidence="11" id="KW-1185">Reference proteome</keyword>
<evidence type="ECO:0000256" key="2">
    <source>
        <dbReference type="ARBA" id="ARBA00005684"/>
    </source>
</evidence>
<dbReference type="Gene3D" id="3.20.20.80">
    <property type="entry name" value="Glycosidases"/>
    <property type="match status" value="1"/>
</dbReference>
<dbReference type="Pfam" id="PF02446">
    <property type="entry name" value="Glyco_hydro_77"/>
    <property type="match status" value="1"/>
</dbReference>
<accession>A0A813Z058</accession>
<evidence type="ECO:0000256" key="1">
    <source>
        <dbReference type="ARBA" id="ARBA00000439"/>
    </source>
</evidence>
<evidence type="ECO:0000313" key="10">
    <source>
        <dbReference type="EMBL" id="CAF0891741.1"/>
    </source>
</evidence>
<dbReference type="GO" id="GO:0005975">
    <property type="term" value="P:carbohydrate metabolic process"/>
    <property type="evidence" value="ECO:0007669"/>
    <property type="project" value="InterPro"/>
</dbReference>
<evidence type="ECO:0000256" key="5">
    <source>
        <dbReference type="ARBA" id="ARBA00022679"/>
    </source>
</evidence>
<evidence type="ECO:0000256" key="8">
    <source>
        <dbReference type="ARBA" id="ARBA00031501"/>
    </source>
</evidence>
<feature type="region of interest" description="Disordered" evidence="9">
    <location>
        <begin position="518"/>
        <end position="538"/>
    </location>
</feature>
<evidence type="ECO:0000256" key="6">
    <source>
        <dbReference type="ARBA" id="ARBA00023277"/>
    </source>
</evidence>
<dbReference type="PANTHER" id="PTHR32438">
    <property type="entry name" value="4-ALPHA-GLUCANOTRANSFERASE DPE1, CHLOROPLASTIC/AMYLOPLASTIC"/>
    <property type="match status" value="1"/>
</dbReference>
<dbReference type="GO" id="GO:0004134">
    <property type="term" value="F:4-alpha-glucanotransferase activity"/>
    <property type="evidence" value="ECO:0007669"/>
    <property type="project" value="UniProtKB-EC"/>
</dbReference>
<dbReference type="Proteomes" id="UP000663828">
    <property type="component" value="Unassembled WGS sequence"/>
</dbReference>
<evidence type="ECO:0000256" key="4">
    <source>
        <dbReference type="ARBA" id="ARBA00022676"/>
    </source>
</evidence>
<reference evidence="10" key="1">
    <citation type="submission" date="2021-02" db="EMBL/GenBank/DDBJ databases">
        <authorList>
            <person name="Nowell W R."/>
        </authorList>
    </citation>
    <scope>NUCLEOTIDE SEQUENCE</scope>
</reference>
<evidence type="ECO:0000313" key="11">
    <source>
        <dbReference type="Proteomes" id="UP000663828"/>
    </source>
</evidence>
<evidence type="ECO:0000256" key="7">
    <source>
        <dbReference type="ARBA" id="ARBA00031423"/>
    </source>
</evidence>
<evidence type="ECO:0000256" key="9">
    <source>
        <dbReference type="SAM" id="MobiDB-lite"/>
    </source>
</evidence>
<dbReference type="AlphaFoldDB" id="A0A813Z058"/>
<evidence type="ECO:0000256" key="3">
    <source>
        <dbReference type="ARBA" id="ARBA00012560"/>
    </source>
</evidence>
<comment type="catalytic activity">
    <reaction evidence="1">
        <text>Transfers a segment of a (1-&gt;4)-alpha-D-glucan to a new position in an acceptor, which may be glucose or a (1-&gt;4)-alpha-D-glucan.</text>
        <dbReference type="EC" id="2.4.1.25"/>
    </reaction>
</comment>
<dbReference type="InterPro" id="IPR003385">
    <property type="entry name" value="Glyco_hydro_77"/>
</dbReference>
<gene>
    <name evidence="10" type="ORF">XAT740_LOCUS7547</name>
</gene>
<proteinExistence type="inferred from homology"/>
<dbReference type="SUPFAM" id="SSF51445">
    <property type="entry name" value="(Trans)glycosidases"/>
    <property type="match status" value="1"/>
</dbReference>
<dbReference type="PANTHER" id="PTHR32438:SF5">
    <property type="entry name" value="4-ALPHA-GLUCANOTRANSFERASE DPE1, CHLOROPLASTIC_AMYLOPLASTIC"/>
    <property type="match status" value="1"/>
</dbReference>
<name>A0A813Z058_ADIRI</name>
<dbReference type="NCBIfam" id="TIGR00217">
    <property type="entry name" value="malQ"/>
    <property type="match status" value="1"/>
</dbReference>
<comment type="caution">
    <text evidence="10">The sequence shown here is derived from an EMBL/GenBank/DDBJ whole genome shotgun (WGS) entry which is preliminary data.</text>
</comment>